<dbReference type="PANTHER" id="PTHR47053">
    <property type="entry name" value="MUREIN DD-ENDOPEPTIDASE MEPH-RELATED"/>
    <property type="match status" value="1"/>
</dbReference>
<dbReference type="InterPro" id="IPR038765">
    <property type="entry name" value="Papain-like_cys_pep_sf"/>
</dbReference>
<dbReference type="InterPro" id="IPR000064">
    <property type="entry name" value="NLP_P60_dom"/>
</dbReference>
<keyword evidence="2" id="KW-0645">Protease</keyword>
<name>A0ABN1FEP9_9BACI</name>
<comment type="similarity">
    <text evidence="1">Belongs to the peptidase C40 family.</text>
</comment>
<feature type="coiled-coil region" evidence="6">
    <location>
        <begin position="33"/>
        <end position="127"/>
    </location>
</feature>
<dbReference type="RefSeq" id="WP_343809304.1">
    <property type="nucleotide sequence ID" value="NZ_BAAADS010000001.1"/>
</dbReference>
<evidence type="ECO:0000259" key="9">
    <source>
        <dbReference type="PROSITE" id="PS51935"/>
    </source>
</evidence>
<gene>
    <name evidence="10" type="primary">cwlO</name>
    <name evidence="10" type="ORF">GCM10009001_01210</name>
</gene>
<organism evidence="10 11">
    <name type="scientific">Virgibacillus siamensis</name>
    <dbReference type="NCBI Taxonomy" id="480071"/>
    <lineage>
        <taxon>Bacteria</taxon>
        <taxon>Bacillati</taxon>
        <taxon>Bacillota</taxon>
        <taxon>Bacilli</taxon>
        <taxon>Bacillales</taxon>
        <taxon>Bacillaceae</taxon>
        <taxon>Virgibacillus</taxon>
    </lineage>
</organism>
<evidence type="ECO:0000256" key="1">
    <source>
        <dbReference type="ARBA" id="ARBA00007074"/>
    </source>
</evidence>
<keyword evidence="5" id="KW-0788">Thiol protease</keyword>
<reference evidence="10 11" key="1">
    <citation type="journal article" date="2019" name="Int. J. Syst. Evol. Microbiol.">
        <title>The Global Catalogue of Microorganisms (GCM) 10K type strain sequencing project: providing services to taxonomists for standard genome sequencing and annotation.</title>
        <authorList>
            <consortium name="The Broad Institute Genomics Platform"/>
            <consortium name="The Broad Institute Genome Sequencing Center for Infectious Disease"/>
            <person name="Wu L."/>
            <person name="Ma J."/>
        </authorList>
    </citation>
    <scope>NUCLEOTIDE SEQUENCE [LARGE SCALE GENOMIC DNA]</scope>
    <source>
        <strain evidence="10 11">JCM 15395</strain>
    </source>
</reference>
<feature type="compositionally biased region" description="Basic and acidic residues" evidence="7">
    <location>
        <begin position="243"/>
        <end position="253"/>
    </location>
</feature>
<dbReference type="PANTHER" id="PTHR47053:SF1">
    <property type="entry name" value="MUREIN DD-ENDOPEPTIDASE MEPH-RELATED"/>
    <property type="match status" value="1"/>
</dbReference>
<evidence type="ECO:0000256" key="7">
    <source>
        <dbReference type="SAM" id="MobiDB-lite"/>
    </source>
</evidence>
<feature type="domain" description="NlpC/P60" evidence="9">
    <location>
        <begin position="296"/>
        <end position="416"/>
    </location>
</feature>
<sequence>MKKTISTIATAGVVVLGSAIFGTTVHAETPSNLQEVQSERSDIKQDLSKAESKIADVMVDLEKLNKKIEQVEHALEQNKQKMKETKGKISNTKKEVAAFEKEIKQLEEDIEKRYEILKDRIKSYQRSGGDVSFLQVVFGSESFSDLISRVSAVSKIAEADENLMKRQKEDKAELEKKQDKVEKKLSKLKDMKAELEFTQETILSQKDQVEADKKKLKNKEKDLRDMKAELENKDDSLAAVEQEIRDRQQREAQARSNNTGASSAGTDAGASSNSSSDGGDLTQLSSKSSKAATVSSGSYSSAIAAGYTVTGTPYVFGGKTPSGFDCSGFVSWAFAQAGVSIPSSTSALQSVGTRVSYSNAQPGDLIFFNTYKTNGHVGIYLGNGKFLGAQSSTGVAVASVNNVYWSKHFSGHVRRIK</sequence>
<feature type="chain" id="PRO_5045901056" evidence="8">
    <location>
        <begin position="28"/>
        <end position="417"/>
    </location>
</feature>
<feature type="compositionally biased region" description="Low complexity" evidence="7">
    <location>
        <begin position="258"/>
        <end position="287"/>
    </location>
</feature>
<keyword evidence="11" id="KW-1185">Reference proteome</keyword>
<dbReference type="PROSITE" id="PS51935">
    <property type="entry name" value="NLPC_P60"/>
    <property type="match status" value="1"/>
</dbReference>
<dbReference type="Gene3D" id="3.90.1720.10">
    <property type="entry name" value="endopeptidase domain like (from Nostoc punctiforme)"/>
    <property type="match status" value="1"/>
</dbReference>
<evidence type="ECO:0000313" key="11">
    <source>
        <dbReference type="Proteomes" id="UP001500866"/>
    </source>
</evidence>
<evidence type="ECO:0000256" key="5">
    <source>
        <dbReference type="ARBA" id="ARBA00022807"/>
    </source>
</evidence>
<dbReference type="InterPro" id="IPR057309">
    <property type="entry name" value="PcsB_CC"/>
</dbReference>
<feature type="region of interest" description="Disordered" evidence="7">
    <location>
        <begin position="243"/>
        <end position="287"/>
    </location>
</feature>
<keyword evidence="3 8" id="KW-0732">Signal</keyword>
<evidence type="ECO:0000256" key="6">
    <source>
        <dbReference type="SAM" id="Coils"/>
    </source>
</evidence>
<protein>
    <submittedName>
        <fullName evidence="10">Peptidoglycan DL-endopeptidase CwlO</fullName>
    </submittedName>
</protein>
<evidence type="ECO:0000256" key="3">
    <source>
        <dbReference type="ARBA" id="ARBA00022729"/>
    </source>
</evidence>
<evidence type="ECO:0000256" key="8">
    <source>
        <dbReference type="SAM" id="SignalP"/>
    </source>
</evidence>
<comment type="caution">
    <text evidence="10">The sequence shown here is derived from an EMBL/GenBank/DDBJ whole genome shotgun (WGS) entry which is preliminary data.</text>
</comment>
<dbReference type="SUPFAM" id="SSF57997">
    <property type="entry name" value="Tropomyosin"/>
    <property type="match status" value="1"/>
</dbReference>
<proteinExistence type="inferred from homology"/>
<dbReference type="InterPro" id="IPR051202">
    <property type="entry name" value="Peptidase_C40"/>
</dbReference>
<dbReference type="Proteomes" id="UP001500866">
    <property type="component" value="Unassembled WGS sequence"/>
</dbReference>
<dbReference type="Gene3D" id="6.10.250.3150">
    <property type="match status" value="1"/>
</dbReference>
<evidence type="ECO:0000256" key="4">
    <source>
        <dbReference type="ARBA" id="ARBA00022801"/>
    </source>
</evidence>
<evidence type="ECO:0000256" key="2">
    <source>
        <dbReference type="ARBA" id="ARBA00022670"/>
    </source>
</evidence>
<feature type="signal peptide" evidence="8">
    <location>
        <begin position="1"/>
        <end position="27"/>
    </location>
</feature>
<accession>A0ABN1FEP9</accession>
<keyword evidence="6" id="KW-0175">Coiled coil</keyword>
<keyword evidence="4" id="KW-0378">Hydrolase</keyword>
<dbReference type="SUPFAM" id="SSF54001">
    <property type="entry name" value="Cysteine proteinases"/>
    <property type="match status" value="1"/>
</dbReference>
<dbReference type="EMBL" id="BAAADS010000001">
    <property type="protein sequence ID" value="GAA0589075.1"/>
    <property type="molecule type" value="Genomic_DNA"/>
</dbReference>
<dbReference type="Pfam" id="PF24568">
    <property type="entry name" value="CC_PcsB"/>
    <property type="match status" value="1"/>
</dbReference>
<dbReference type="Pfam" id="PF00877">
    <property type="entry name" value="NLPC_P60"/>
    <property type="match status" value="1"/>
</dbReference>
<evidence type="ECO:0000313" key="10">
    <source>
        <dbReference type="EMBL" id="GAA0589075.1"/>
    </source>
</evidence>